<protein>
    <submittedName>
        <fullName evidence="5">Uncharacterized protein</fullName>
    </submittedName>
</protein>
<evidence type="ECO:0000256" key="1">
    <source>
        <dbReference type="ARBA" id="ARBA00009291"/>
    </source>
</evidence>
<dbReference type="AlphaFoldDB" id="A0A9C7UU05"/>
<evidence type="ECO:0000256" key="2">
    <source>
        <dbReference type="ARBA" id="ARBA00023054"/>
    </source>
</evidence>
<comment type="caution">
    <text evidence="5">The sequence shown here is derived from an EMBL/GenBank/DDBJ whole genome shotgun (WGS) entry which is preliminary data.</text>
</comment>
<feature type="compositionally biased region" description="Basic and acidic residues" evidence="4">
    <location>
        <begin position="345"/>
        <end position="357"/>
    </location>
</feature>
<evidence type="ECO:0000313" key="5">
    <source>
        <dbReference type="EMBL" id="GJQ15100.1"/>
    </source>
</evidence>
<sequence length="450" mass="53870">MNNENKSFSEQLSLGEALLEKYFGQDKQLFDQITMEEEYNNQGVLKENKGHLSPNLQEKIENLNRFLLAVGYTPKQVIEQHNDKETALDSAIQLIYQLIQGEQRQKKQQEDWLLSFQQLETKYKRAQQSIEKLERKMEEKYKQHNLAKTKYERQIHELELQLQKWIEECTEWKIKAANWEQLQLQFGYELRKKDKEYQRLQQKLQEIMQQQSRRVGNHKNGESGISAAYWREQKSRKGLCEEDWLKEEAYRMMENSFQDRIQKLQQENASLKNFMNEIYYKMEQKMVHASIHPQNSKLENEDLHNPLRWKLDLPFESVKEDIQKYFDDKLEQLLSMGSSLWTEEEIQKTTQRDESHDSLISTLQRTTVHSNESTLLYSKEQNGQSSDSDLLYPKESKEDFLSSYGRDNDETNEYDRNESKEMDNVCMPTFEPCTLNEPKVEEEENLDDYL</sequence>
<keyword evidence="2 3" id="KW-0175">Coiled coil</keyword>
<feature type="compositionally biased region" description="Acidic residues" evidence="4">
    <location>
        <begin position="440"/>
        <end position="450"/>
    </location>
</feature>
<reference evidence="5" key="1">
    <citation type="journal article" date="2022" name="Proc. Natl. Acad. Sci. U.S.A.">
        <title>Life cycle and functional genomics of the unicellular red alga Galdieria for elucidating algal and plant evolution and industrial use.</title>
        <authorList>
            <person name="Hirooka S."/>
            <person name="Itabashi T."/>
            <person name="Ichinose T.M."/>
            <person name="Onuma R."/>
            <person name="Fujiwara T."/>
            <person name="Yamashita S."/>
            <person name="Jong L.W."/>
            <person name="Tomita R."/>
            <person name="Iwane A.H."/>
            <person name="Miyagishima S.Y."/>
        </authorList>
    </citation>
    <scope>NUCLEOTIDE SEQUENCE</scope>
    <source>
        <strain evidence="5">NBRC 102759</strain>
    </source>
</reference>
<accession>A0A9C7UU05</accession>
<feature type="region of interest" description="Disordered" evidence="4">
    <location>
        <begin position="399"/>
        <end position="450"/>
    </location>
</feature>
<dbReference type="Proteomes" id="UP001061958">
    <property type="component" value="Unassembled WGS sequence"/>
</dbReference>
<dbReference type="OrthoDB" id="8995at2759"/>
<proteinExistence type="inferred from homology"/>
<reference evidence="5" key="2">
    <citation type="submission" date="2022-01" db="EMBL/GenBank/DDBJ databases">
        <authorList>
            <person name="Hirooka S."/>
            <person name="Miyagishima S.Y."/>
        </authorList>
    </citation>
    <scope>NUCLEOTIDE SEQUENCE</scope>
    <source>
        <strain evidence="5">NBRC 102759</strain>
    </source>
</reference>
<dbReference type="PANTHER" id="PTHR47057">
    <property type="entry name" value="AFADIN/ALPHA-ACTININ-BINDING"/>
    <property type="match status" value="1"/>
</dbReference>
<evidence type="ECO:0000313" key="6">
    <source>
        <dbReference type="Proteomes" id="UP001061958"/>
    </source>
</evidence>
<evidence type="ECO:0000256" key="4">
    <source>
        <dbReference type="SAM" id="MobiDB-lite"/>
    </source>
</evidence>
<feature type="compositionally biased region" description="Basic and acidic residues" evidence="4">
    <location>
        <begin position="399"/>
        <end position="423"/>
    </location>
</feature>
<feature type="coiled-coil region" evidence="3">
    <location>
        <begin position="116"/>
        <end position="210"/>
    </location>
</feature>
<dbReference type="InterPro" id="IPR021622">
    <property type="entry name" value="Afadin/alpha-actinin-bd"/>
</dbReference>
<keyword evidence="6" id="KW-1185">Reference proteome</keyword>
<name>A0A9C7UU05_9RHOD</name>
<evidence type="ECO:0000256" key="3">
    <source>
        <dbReference type="SAM" id="Coils"/>
    </source>
</evidence>
<dbReference type="PANTHER" id="PTHR47057:SF1">
    <property type="entry name" value="AFADIN_ALPHA-ACTININ-BINDING PROTEIN"/>
    <property type="match status" value="1"/>
</dbReference>
<gene>
    <name evidence="5" type="ORF">GpartN1_g6891.t1</name>
</gene>
<comment type="similarity">
    <text evidence="1">Belongs to the ADIP family.</text>
</comment>
<dbReference type="Pfam" id="PF11559">
    <property type="entry name" value="ADIP"/>
    <property type="match status" value="1"/>
</dbReference>
<dbReference type="EMBL" id="BQMJ01000064">
    <property type="protein sequence ID" value="GJQ15100.1"/>
    <property type="molecule type" value="Genomic_DNA"/>
</dbReference>
<feature type="region of interest" description="Disordered" evidence="4">
    <location>
        <begin position="345"/>
        <end position="365"/>
    </location>
</feature>
<organism evidence="5 6">
    <name type="scientific">Galdieria partita</name>
    <dbReference type="NCBI Taxonomy" id="83374"/>
    <lineage>
        <taxon>Eukaryota</taxon>
        <taxon>Rhodophyta</taxon>
        <taxon>Bangiophyceae</taxon>
        <taxon>Galdieriales</taxon>
        <taxon>Galdieriaceae</taxon>
        <taxon>Galdieria</taxon>
    </lineage>
</organism>